<name>A0AA39G104_MICHY</name>
<keyword evidence="2" id="KW-1185">Reference proteome</keyword>
<sequence>MDILIYARSYIWMYTYTRRHVTLYPFIGVTKHQLSTPPKERKTKPYESYIPSTCVEENFIGGKTRIKV</sequence>
<dbReference type="EMBL" id="JAQQBR010000004">
    <property type="protein sequence ID" value="KAK0178834.1"/>
    <property type="molecule type" value="Genomic_DNA"/>
</dbReference>
<accession>A0AA39G104</accession>
<proteinExistence type="predicted"/>
<gene>
    <name evidence="1" type="ORF">PV327_007682</name>
</gene>
<evidence type="ECO:0000313" key="1">
    <source>
        <dbReference type="EMBL" id="KAK0178834.1"/>
    </source>
</evidence>
<organism evidence="1 2">
    <name type="scientific">Microctonus hyperodae</name>
    <name type="common">Parasitoid wasp</name>
    <dbReference type="NCBI Taxonomy" id="165561"/>
    <lineage>
        <taxon>Eukaryota</taxon>
        <taxon>Metazoa</taxon>
        <taxon>Ecdysozoa</taxon>
        <taxon>Arthropoda</taxon>
        <taxon>Hexapoda</taxon>
        <taxon>Insecta</taxon>
        <taxon>Pterygota</taxon>
        <taxon>Neoptera</taxon>
        <taxon>Endopterygota</taxon>
        <taxon>Hymenoptera</taxon>
        <taxon>Apocrita</taxon>
        <taxon>Ichneumonoidea</taxon>
        <taxon>Braconidae</taxon>
        <taxon>Euphorinae</taxon>
        <taxon>Microctonus</taxon>
    </lineage>
</organism>
<reference evidence="1" key="1">
    <citation type="journal article" date="2023" name="bioRxiv">
        <title>Scaffold-level genome assemblies of two parasitoid biocontrol wasps reveal the parthenogenesis mechanism and an associated novel virus.</title>
        <authorList>
            <person name="Inwood S."/>
            <person name="Skelly J."/>
            <person name="Guhlin J."/>
            <person name="Harrop T."/>
            <person name="Goldson S."/>
            <person name="Dearden P."/>
        </authorList>
    </citation>
    <scope>NUCLEOTIDE SEQUENCE</scope>
    <source>
        <strain evidence="1">Lincoln</strain>
        <tissue evidence="1">Whole body</tissue>
    </source>
</reference>
<dbReference type="AlphaFoldDB" id="A0AA39G104"/>
<reference evidence="1" key="2">
    <citation type="submission" date="2023-03" db="EMBL/GenBank/DDBJ databases">
        <authorList>
            <person name="Inwood S.N."/>
            <person name="Skelly J.G."/>
            <person name="Guhlin J."/>
            <person name="Harrop T.W.R."/>
            <person name="Goldson S.G."/>
            <person name="Dearden P.K."/>
        </authorList>
    </citation>
    <scope>NUCLEOTIDE SEQUENCE</scope>
    <source>
        <strain evidence="1">Lincoln</strain>
        <tissue evidence="1">Whole body</tissue>
    </source>
</reference>
<comment type="caution">
    <text evidence="1">The sequence shown here is derived from an EMBL/GenBank/DDBJ whole genome shotgun (WGS) entry which is preliminary data.</text>
</comment>
<evidence type="ECO:0000313" key="2">
    <source>
        <dbReference type="Proteomes" id="UP001168972"/>
    </source>
</evidence>
<dbReference type="Proteomes" id="UP001168972">
    <property type="component" value="Unassembled WGS sequence"/>
</dbReference>
<protein>
    <submittedName>
        <fullName evidence="1">Uncharacterized protein</fullName>
    </submittedName>
</protein>